<dbReference type="GO" id="GO:0016491">
    <property type="term" value="F:oxidoreductase activity"/>
    <property type="evidence" value="ECO:0007669"/>
    <property type="project" value="UniProtKB-KW"/>
</dbReference>
<dbReference type="Pfam" id="PF00296">
    <property type="entry name" value="Bac_luciferase"/>
    <property type="match status" value="1"/>
</dbReference>
<feature type="domain" description="Luciferase-like" evidence="1">
    <location>
        <begin position="14"/>
        <end position="259"/>
    </location>
</feature>
<organism evidence="2 3">
    <name type="scientific">Nocardia albiluteola</name>
    <dbReference type="NCBI Taxonomy" id="2842303"/>
    <lineage>
        <taxon>Bacteria</taxon>
        <taxon>Bacillati</taxon>
        <taxon>Actinomycetota</taxon>
        <taxon>Actinomycetes</taxon>
        <taxon>Mycobacteriales</taxon>
        <taxon>Nocardiaceae</taxon>
        <taxon>Nocardia</taxon>
    </lineage>
</organism>
<dbReference type="PANTHER" id="PTHR43244">
    <property type="match status" value="1"/>
</dbReference>
<keyword evidence="3" id="KW-1185">Reference proteome</keyword>
<dbReference type="InterPro" id="IPR011251">
    <property type="entry name" value="Luciferase-like_dom"/>
</dbReference>
<evidence type="ECO:0000259" key="1">
    <source>
        <dbReference type="Pfam" id="PF00296"/>
    </source>
</evidence>
<accession>A0ABS6B1W7</accession>
<sequence length="301" mass="32731">MRFATSYYTAFNGSDPDRLVTYAQHAERCGFEGLYVTDHIALYPGARFGAGELPSTLPYFDPLDCLSFVAGQTHRILLGTGVLLLPYRHPVVLAKRLATIDVLSRGRLRLLTVGIGTLPGEADAMGVDFRSRGRRADEAIDVLRLLWSGGADGVSYDGEFFALDNICSYPKPHGVSELPIHVGGSSPAAARRAGRRGDGFFPGGMLTEDERDRQFALARRAAVDAGRDPEALEYTRRGSADMSADRVRELADHGVDRLVVDFGGGAPEEQLDQMSQFAERFGLTRRSDPAVQASARPAQRA</sequence>
<dbReference type="Proteomes" id="UP000733379">
    <property type="component" value="Unassembled WGS sequence"/>
</dbReference>
<dbReference type="EC" id="1.-.-.-" evidence="2"/>
<protein>
    <submittedName>
        <fullName evidence="2">TIGR03619 family F420-dependent LLM class oxidoreductase</fullName>
        <ecNumber evidence="2">1.-.-.-</ecNumber>
    </submittedName>
</protein>
<dbReference type="NCBIfam" id="TIGR03619">
    <property type="entry name" value="F420_Rv2161c"/>
    <property type="match status" value="1"/>
</dbReference>
<comment type="caution">
    <text evidence="2">The sequence shown here is derived from an EMBL/GenBank/DDBJ whole genome shotgun (WGS) entry which is preliminary data.</text>
</comment>
<dbReference type="Gene3D" id="3.20.20.30">
    <property type="entry name" value="Luciferase-like domain"/>
    <property type="match status" value="1"/>
</dbReference>
<evidence type="ECO:0000313" key="3">
    <source>
        <dbReference type="Proteomes" id="UP000733379"/>
    </source>
</evidence>
<gene>
    <name evidence="2" type="ORF">KO481_22510</name>
</gene>
<dbReference type="RefSeq" id="WP_215919380.1">
    <property type="nucleotide sequence ID" value="NZ_JAHKNI010000007.1"/>
</dbReference>
<keyword evidence="2" id="KW-0560">Oxidoreductase</keyword>
<name>A0ABS6B1W7_9NOCA</name>
<dbReference type="InterPro" id="IPR050564">
    <property type="entry name" value="F420-G6PD/mer"/>
</dbReference>
<dbReference type="InterPro" id="IPR036661">
    <property type="entry name" value="Luciferase-like_sf"/>
</dbReference>
<proteinExistence type="predicted"/>
<evidence type="ECO:0000313" key="2">
    <source>
        <dbReference type="EMBL" id="MBU3064292.1"/>
    </source>
</evidence>
<dbReference type="SUPFAM" id="SSF51679">
    <property type="entry name" value="Bacterial luciferase-like"/>
    <property type="match status" value="1"/>
</dbReference>
<dbReference type="PANTHER" id="PTHR43244:SF2">
    <property type="entry name" value="CONSERVED HYPOTHETICAL ALANINE AND PROLINE-RICH PROTEIN"/>
    <property type="match status" value="1"/>
</dbReference>
<dbReference type="InterPro" id="IPR019921">
    <property type="entry name" value="Lucif-like_OxRdtase_Rv2161c"/>
</dbReference>
<reference evidence="2 3" key="1">
    <citation type="submission" date="2021-06" db="EMBL/GenBank/DDBJ databases">
        <title>Actinomycetes sequencing.</title>
        <authorList>
            <person name="Shan Q."/>
        </authorList>
    </citation>
    <scope>NUCLEOTIDE SEQUENCE [LARGE SCALE GENOMIC DNA]</scope>
    <source>
        <strain evidence="2 3">NEAU-G5</strain>
    </source>
</reference>
<dbReference type="EMBL" id="JAHKNI010000007">
    <property type="protein sequence ID" value="MBU3064292.1"/>
    <property type="molecule type" value="Genomic_DNA"/>
</dbReference>